<gene>
    <name evidence="1" type="ORF">FEJ81_05730</name>
</gene>
<reference evidence="2" key="1">
    <citation type="submission" date="2019-05" db="EMBL/GenBank/DDBJ databases">
        <title>Genome sequence and methylation pattern of the halophilic Archaeon Natrinema versiforme BOL5-4.</title>
        <authorList>
            <person name="DasSarma P."/>
            <person name="Anton B.P."/>
            <person name="DasSarma S.L."/>
            <person name="Martinez F.L."/>
            <person name="Guzman D."/>
            <person name="Roberts R.J."/>
            <person name="DasSarma S."/>
        </authorList>
    </citation>
    <scope>NUCLEOTIDE SEQUENCE [LARGE SCALE GENOMIC DNA]</scope>
    <source>
        <strain evidence="2">BOL5-4</strain>
    </source>
</reference>
<dbReference type="Proteomes" id="UP000302218">
    <property type="component" value="Chromosome"/>
</dbReference>
<dbReference type="OrthoDB" id="179495at2157"/>
<evidence type="ECO:0000313" key="2">
    <source>
        <dbReference type="Proteomes" id="UP000302218"/>
    </source>
</evidence>
<dbReference type="AlphaFoldDB" id="A0A4P8WF57"/>
<accession>A0A4P8WF57</accession>
<evidence type="ECO:0000313" key="1">
    <source>
        <dbReference type="EMBL" id="QCS41879.1"/>
    </source>
</evidence>
<dbReference type="KEGG" id="nvr:FEJ81_05730"/>
<proteinExistence type="predicted"/>
<protein>
    <submittedName>
        <fullName evidence="1">Uncharacterized protein</fullName>
    </submittedName>
</protein>
<sequence>MDESDANRRTIAACEQCGALYAALELSDDKLRPIGRRDGCRCGSTAFSAVDGSLSELSLEDDSDE</sequence>
<dbReference type="EMBL" id="CP040330">
    <property type="protein sequence ID" value="QCS41879.1"/>
    <property type="molecule type" value="Genomic_DNA"/>
</dbReference>
<organism evidence="1 2">
    <name type="scientific">Natrinema versiforme</name>
    <dbReference type="NCBI Taxonomy" id="88724"/>
    <lineage>
        <taxon>Archaea</taxon>
        <taxon>Methanobacteriati</taxon>
        <taxon>Methanobacteriota</taxon>
        <taxon>Stenosarchaea group</taxon>
        <taxon>Halobacteria</taxon>
        <taxon>Halobacteriales</taxon>
        <taxon>Natrialbaceae</taxon>
        <taxon>Natrinema</taxon>
    </lineage>
</organism>
<name>A0A4P8WF57_9EURY</name>
<dbReference type="GeneID" id="40264752"/>
<dbReference type="RefSeq" id="WP_138244376.1">
    <property type="nucleotide sequence ID" value="NZ_CP040330.1"/>
</dbReference>